<gene>
    <name evidence="2" type="ORF">PanWU01x14_158400</name>
</gene>
<dbReference type="OrthoDB" id="10431631at2759"/>
<reference evidence="3" key="1">
    <citation type="submission" date="2016-06" db="EMBL/GenBank/DDBJ databases">
        <title>Parallel loss of symbiosis genes in relatives of nitrogen-fixing non-legume Parasponia.</title>
        <authorList>
            <person name="Van Velzen R."/>
            <person name="Holmer R."/>
            <person name="Bu F."/>
            <person name="Rutten L."/>
            <person name="Van Zeijl A."/>
            <person name="Liu W."/>
            <person name="Santuari L."/>
            <person name="Cao Q."/>
            <person name="Sharma T."/>
            <person name="Shen D."/>
            <person name="Roswanjaya Y."/>
            <person name="Wardhani T."/>
            <person name="Kalhor M.S."/>
            <person name="Jansen J."/>
            <person name="Van den Hoogen J."/>
            <person name="Gungor B."/>
            <person name="Hartog M."/>
            <person name="Hontelez J."/>
            <person name="Verver J."/>
            <person name="Yang W.-C."/>
            <person name="Schijlen E."/>
            <person name="Repin R."/>
            <person name="Schilthuizen M."/>
            <person name="Schranz E."/>
            <person name="Heidstra R."/>
            <person name="Miyata K."/>
            <person name="Fedorova E."/>
            <person name="Kohlen W."/>
            <person name="Bisseling T."/>
            <person name="Smit S."/>
            <person name="Geurts R."/>
        </authorList>
    </citation>
    <scope>NUCLEOTIDE SEQUENCE [LARGE SCALE GENOMIC DNA]</scope>
    <source>
        <strain evidence="3">cv. WU1-14</strain>
    </source>
</reference>
<accession>A0A2P5CF25</accession>
<organism evidence="2 3">
    <name type="scientific">Parasponia andersonii</name>
    <name type="common">Sponia andersonii</name>
    <dbReference type="NCBI Taxonomy" id="3476"/>
    <lineage>
        <taxon>Eukaryota</taxon>
        <taxon>Viridiplantae</taxon>
        <taxon>Streptophyta</taxon>
        <taxon>Embryophyta</taxon>
        <taxon>Tracheophyta</taxon>
        <taxon>Spermatophyta</taxon>
        <taxon>Magnoliopsida</taxon>
        <taxon>eudicotyledons</taxon>
        <taxon>Gunneridae</taxon>
        <taxon>Pentapetalae</taxon>
        <taxon>rosids</taxon>
        <taxon>fabids</taxon>
        <taxon>Rosales</taxon>
        <taxon>Cannabaceae</taxon>
        <taxon>Parasponia</taxon>
    </lineage>
</organism>
<dbReference type="EMBL" id="JXTB01000138">
    <property type="protein sequence ID" value="PON59628.1"/>
    <property type="molecule type" value="Genomic_DNA"/>
</dbReference>
<name>A0A2P5CF25_PARAD</name>
<sequence length="95" mass="10945">KGRSPFKRKQSKIEQIVRRKRQKKIQVESNVPKTKKKAPEKQASDKITNNNQVAPEDSTNYIAIQKNNATKNCVNEMSPEMSKEHLSIEQPFHSV</sequence>
<evidence type="ECO:0000313" key="2">
    <source>
        <dbReference type="EMBL" id="PON59628.1"/>
    </source>
</evidence>
<feature type="compositionally biased region" description="Polar residues" evidence="1">
    <location>
        <begin position="45"/>
        <end position="59"/>
    </location>
</feature>
<keyword evidence="3" id="KW-1185">Reference proteome</keyword>
<feature type="non-terminal residue" evidence="2">
    <location>
        <position position="1"/>
    </location>
</feature>
<proteinExistence type="predicted"/>
<feature type="compositionally biased region" description="Basic residues" evidence="1">
    <location>
        <begin position="1"/>
        <end position="10"/>
    </location>
</feature>
<protein>
    <submittedName>
        <fullName evidence="2">Uncharacterized protein</fullName>
    </submittedName>
</protein>
<feature type="region of interest" description="Disordered" evidence="1">
    <location>
        <begin position="1"/>
        <end position="59"/>
    </location>
</feature>
<comment type="caution">
    <text evidence="2">The sequence shown here is derived from an EMBL/GenBank/DDBJ whole genome shotgun (WGS) entry which is preliminary data.</text>
</comment>
<evidence type="ECO:0000256" key="1">
    <source>
        <dbReference type="SAM" id="MobiDB-lite"/>
    </source>
</evidence>
<dbReference type="Proteomes" id="UP000237105">
    <property type="component" value="Unassembled WGS sequence"/>
</dbReference>
<evidence type="ECO:0000313" key="3">
    <source>
        <dbReference type="Proteomes" id="UP000237105"/>
    </source>
</evidence>
<dbReference type="AlphaFoldDB" id="A0A2P5CF25"/>